<proteinExistence type="inferred from homology"/>
<feature type="transmembrane region" description="Helical" evidence="8">
    <location>
        <begin position="107"/>
        <end position="128"/>
    </location>
</feature>
<dbReference type="FunFam" id="1.10.3470.10:FF:000001">
    <property type="entry name" value="Vitamin B12 ABC transporter permease BtuC"/>
    <property type="match status" value="1"/>
</dbReference>
<evidence type="ECO:0000256" key="1">
    <source>
        <dbReference type="ARBA" id="ARBA00004651"/>
    </source>
</evidence>
<protein>
    <submittedName>
        <fullName evidence="9">Iron chelate uptake ABC transporter family permease subunit</fullName>
    </submittedName>
</protein>
<dbReference type="Pfam" id="PF01032">
    <property type="entry name" value="FecCD"/>
    <property type="match status" value="1"/>
</dbReference>
<keyword evidence="6 8" id="KW-1133">Transmembrane helix</keyword>
<keyword evidence="7 8" id="KW-0472">Membrane</keyword>
<accession>A0AA41PVF7</accession>
<feature type="transmembrane region" description="Helical" evidence="8">
    <location>
        <begin position="253"/>
        <end position="283"/>
    </location>
</feature>
<dbReference type="GO" id="GO:0022857">
    <property type="term" value="F:transmembrane transporter activity"/>
    <property type="evidence" value="ECO:0007669"/>
    <property type="project" value="InterPro"/>
</dbReference>
<comment type="similarity">
    <text evidence="2">Belongs to the binding-protein-dependent transport system permease family. FecCD subfamily.</text>
</comment>
<keyword evidence="5 8" id="KW-0812">Transmembrane</keyword>
<dbReference type="GO" id="GO:0033214">
    <property type="term" value="P:siderophore-iron import into cell"/>
    <property type="evidence" value="ECO:0007669"/>
    <property type="project" value="TreeGrafter"/>
</dbReference>
<organism evidence="9 10">
    <name type="scientific">Yinghuangia soli</name>
    <dbReference type="NCBI Taxonomy" id="2908204"/>
    <lineage>
        <taxon>Bacteria</taxon>
        <taxon>Bacillati</taxon>
        <taxon>Actinomycetota</taxon>
        <taxon>Actinomycetes</taxon>
        <taxon>Kitasatosporales</taxon>
        <taxon>Streptomycetaceae</taxon>
        <taxon>Yinghuangia</taxon>
    </lineage>
</organism>
<dbReference type="EMBL" id="JAKFHA010000002">
    <property type="protein sequence ID" value="MCF2526585.1"/>
    <property type="molecule type" value="Genomic_DNA"/>
</dbReference>
<evidence type="ECO:0000313" key="10">
    <source>
        <dbReference type="Proteomes" id="UP001165378"/>
    </source>
</evidence>
<evidence type="ECO:0000256" key="4">
    <source>
        <dbReference type="ARBA" id="ARBA00022475"/>
    </source>
</evidence>
<sequence>MASLTRETGGKAPAAPRHHVARRGLGLLLAAVALGVLCLASIWVGTRGIAFTEVWGLLWHDDGSKDALVVHEYRIPRTVLGLVVGAAVGLAGALMQAVTRNPLADPGLLGVSLGASTGVITASAFAGVVSVLGQVWFAFAGAAIASAAVFLLGSAGRTRATPERLVIAGAAVTAVLYAFNSAVLLLQPRIFNEFRFWQVGSLAGRQFDVVAVVAPFVGVGALIAIALARPLNGLALGDEAARGIGVRVGPTRLAAALAVVLLCGAATAGAGPIAFVGLAVPHIARFIAGPDQRWVLAYSAVLAPILLLGADVLGRVLGSPGEIQSGIVTALLGGPVFLALCRRRKLVML</sequence>
<evidence type="ECO:0000256" key="7">
    <source>
        <dbReference type="ARBA" id="ARBA00023136"/>
    </source>
</evidence>
<dbReference type="PANTHER" id="PTHR30472">
    <property type="entry name" value="FERRIC ENTEROBACTIN TRANSPORT SYSTEM PERMEASE PROTEIN"/>
    <property type="match status" value="1"/>
</dbReference>
<feature type="transmembrane region" description="Helical" evidence="8">
    <location>
        <begin position="165"/>
        <end position="186"/>
    </location>
</feature>
<feature type="transmembrane region" description="Helical" evidence="8">
    <location>
        <begin position="25"/>
        <end position="44"/>
    </location>
</feature>
<comment type="caution">
    <text evidence="9">The sequence shown here is derived from an EMBL/GenBank/DDBJ whole genome shotgun (WGS) entry which is preliminary data.</text>
</comment>
<dbReference type="CDD" id="cd06550">
    <property type="entry name" value="TM_ABC_iron-siderophores_like"/>
    <property type="match status" value="1"/>
</dbReference>
<comment type="subcellular location">
    <subcellularLocation>
        <location evidence="1">Cell membrane</location>
        <topology evidence="1">Multi-pass membrane protein</topology>
    </subcellularLocation>
</comment>
<feature type="transmembrane region" description="Helical" evidence="8">
    <location>
        <begin position="78"/>
        <end position="95"/>
    </location>
</feature>
<keyword evidence="3" id="KW-0813">Transport</keyword>
<dbReference type="SUPFAM" id="SSF81345">
    <property type="entry name" value="ABC transporter involved in vitamin B12 uptake, BtuC"/>
    <property type="match status" value="1"/>
</dbReference>
<dbReference type="Gene3D" id="1.10.3470.10">
    <property type="entry name" value="ABC transporter involved in vitamin B12 uptake, BtuC"/>
    <property type="match status" value="1"/>
</dbReference>
<reference evidence="9" key="1">
    <citation type="submission" date="2022-01" db="EMBL/GenBank/DDBJ databases">
        <title>Genome-Based Taxonomic Classification of the Phylum Actinobacteria.</title>
        <authorList>
            <person name="Gao Y."/>
        </authorList>
    </citation>
    <scope>NUCLEOTIDE SEQUENCE</scope>
    <source>
        <strain evidence="9">KLBMP 8922</strain>
    </source>
</reference>
<dbReference type="InterPro" id="IPR037294">
    <property type="entry name" value="ABC_BtuC-like"/>
</dbReference>
<dbReference type="RefSeq" id="WP_235050693.1">
    <property type="nucleotide sequence ID" value="NZ_JAKFHA010000002.1"/>
</dbReference>
<evidence type="ECO:0000256" key="2">
    <source>
        <dbReference type="ARBA" id="ARBA00007935"/>
    </source>
</evidence>
<evidence type="ECO:0000256" key="3">
    <source>
        <dbReference type="ARBA" id="ARBA00022448"/>
    </source>
</evidence>
<dbReference type="PANTHER" id="PTHR30472:SF1">
    <property type="entry name" value="FE(3+) DICITRATE TRANSPORT SYSTEM PERMEASE PROTEIN FECC-RELATED"/>
    <property type="match status" value="1"/>
</dbReference>
<keyword evidence="4" id="KW-1003">Cell membrane</keyword>
<keyword evidence="10" id="KW-1185">Reference proteome</keyword>
<dbReference type="Proteomes" id="UP001165378">
    <property type="component" value="Unassembled WGS sequence"/>
</dbReference>
<feature type="transmembrane region" description="Helical" evidence="8">
    <location>
        <begin position="207"/>
        <end position="228"/>
    </location>
</feature>
<evidence type="ECO:0000256" key="6">
    <source>
        <dbReference type="ARBA" id="ARBA00022989"/>
    </source>
</evidence>
<dbReference type="GO" id="GO:0005886">
    <property type="term" value="C:plasma membrane"/>
    <property type="evidence" value="ECO:0007669"/>
    <property type="project" value="UniProtKB-SubCell"/>
</dbReference>
<name>A0AA41PVF7_9ACTN</name>
<feature type="transmembrane region" description="Helical" evidence="8">
    <location>
        <begin position="135"/>
        <end position="153"/>
    </location>
</feature>
<gene>
    <name evidence="9" type="ORF">LZ495_05020</name>
</gene>
<dbReference type="InterPro" id="IPR000522">
    <property type="entry name" value="ABC_transptr_permease_BtuC"/>
</dbReference>
<evidence type="ECO:0000256" key="8">
    <source>
        <dbReference type="SAM" id="Phobius"/>
    </source>
</evidence>
<evidence type="ECO:0000313" key="9">
    <source>
        <dbReference type="EMBL" id="MCF2526585.1"/>
    </source>
</evidence>
<dbReference type="AlphaFoldDB" id="A0AA41PVF7"/>
<evidence type="ECO:0000256" key="5">
    <source>
        <dbReference type="ARBA" id="ARBA00022692"/>
    </source>
</evidence>
<feature type="transmembrane region" description="Helical" evidence="8">
    <location>
        <begin position="295"/>
        <end position="317"/>
    </location>
</feature>